<dbReference type="Gene3D" id="3.40.50.2000">
    <property type="entry name" value="Glycogen Phosphorylase B"/>
    <property type="match status" value="2"/>
</dbReference>
<evidence type="ECO:0000313" key="4">
    <source>
        <dbReference type="Proteomes" id="UP000276437"/>
    </source>
</evidence>
<dbReference type="AlphaFoldDB" id="A0A348AH78"/>
<dbReference type="Pfam" id="PF01075">
    <property type="entry name" value="Glyco_transf_9"/>
    <property type="match status" value="1"/>
</dbReference>
<dbReference type="PANTHER" id="PTHR30160">
    <property type="entry name" value="TETRAACYLDISACCHARIDE 4'-KINASE-RELATED"/>
    <property type="match status" value="1"/>
</dbReference>
<dbReference type="EC" id="2.-.-.-" evidence="3"/>
<keyword evidence="1" id="KW-0328">Glycosyltransferase</keyword>
<dbReference type="GO" id="GO:0008713">
    <property type="term" value="F:ADP-heptose-lipopolysaccharide heptosyltransferase activity"/>
    <property type="evidence" value="ECO:0007669"/>
    <property type="project" value="TreeGrafter"/>
</dbReference>
<dbReference type="RefSeq" id="WP_126307133.1">
    <property type="nucleotide sequence ID" value="NZ_AP018449.1"/>
</dbReference>
<dbReference type="InterPro" id="IPR051199">
    <property type="entry name" value="LPS_LOS_Heptosyltrfase"/>
</dbReference>
<name>A0A348AH78_9FIRM</name>
<organism evidence="3 4">
    <name type="scientific">Methylomusa anaerophila</name>
    <dbReference type="NCBI Taxonomy" id="1930071"/>
    <lineage>
        <taxon>Bacteria</taxon>
        <taxon>Bacillati</taxon>
        <taxon>Bacillota</taxon>
        <taxon>Negativicutes</taxon>
        <taxon>Selenomonadales</taxon>
        <taxon>Sporomusaceae</taxon>
        <taxon>Methylomusa</taxon>
    </lineage>
</organism>
<dbReference type="OrthoDB" id="1663557at2"/>
<evidence type="ECO:0000313" key="3">
    <source>
        <dbReference type="EMBL" id="BBB90426.1"/>
    </source>
</evidence>
<sequence>MIVERDQIRKILLIIVAHMGDVVLATPVTRALRSAFPAAVLHMLVSPLGEEAARHNPFINKTIVYTVTNWEKDRSLLRKLIAGLQQEQYDLALASHYGSLGPMLAWLSGAKYRLGFDADGGAKFLTHVVPSLRGAIVHESEKQLATLEPLGITTRDTGIVFAIYPEEVRNLRQKVTVIHDRPLVLICPFSSHSHKDWTIAGWTSLLQSLAQTARCFLLGGQKELPPVQRLAAAAGNAAEVFAGSLTLGETAALMAEADLIITVDTGPMHVAQAFPAPVLALFGPTHPQVWGPRRPHDVVLYRPQECSPCWQKAEYWPYKCGNHACMEQIPAADVIQAAKSMLQRRPTLQPI</sequence>
<evidence type="ECO:0000256" key="1">
    <source>
        <dbReference type="ARBA" id="ARBA00022676"/>
    </source>
</evidence>
<dbReference type="GO" id="GO:0005829">
    <property type="term" value="C:cytosol"/>
    <property type="evidence" value="ECO:0007669"/>
    <property type="project" value="TreeGrafter"/>
</dbReference>
<dbReference type="CDD" id="cd03789">
    <property type="entry name" value="GT9_LPS_heptosyltransferase"/>
    <property type="match status" value="1"/>
</dbReference>
<reference evidence="3 4" key="1">
    <citation type="journal article" date="2018" name="Int. J. Syst. Evol. Microbiol.">
        <title>Methylomusa anaerophila gen. nov., sp. nov., an anaerobic methanol-utilizing bacterium isolated from a microbial fuel cell.</title>
        <authorList>
            <person name="Amano N."/>
            <person name="Yamamuro A."/>
            <person name="Miyahara M."/>
            <person name="Kouzuma A."/>
            <person name="Abe T."/>
            <person name="Watanabe K."/>
        </authorList>
    </citation>
    <scope>NUCLEOTIDE SEQUENCE [LARGE SCALE GENOMIC DNA]</scope>
    <source>
        <strain evidence="3 4">MMFC1</strain>
    </source>
</reference>
<dbReference type="KEGG" id="mana:MAMMFC1_01077"/>
<proteinExistence type="predicted"/>
<accession>A0A348AH78</accession>
<evidence type="ECO:0000256" key="2">
    <source>
        <dbReference type="ARBA" id="ARBA00022679"/>
    </source>
</evidence>
<dbReference type="GO" id="GO:0009244">
    <property type="term" value="P:lipopolysaccharide core region biosynthetic process"/>
    <property type="evidence" value="ECO:0007669"/>
    <property type="project" value="TreeGrafter"/>
</dbReference>
<dbReference type="EMBL" id="AP018449">
    <property type="protein sequence ID" value="BBB90426.1"/>
    <property type="molecule type" value="Genomic_DNA"/>
</dbReference>
<dbReference type="SUPFAM" id="SSF53756">
    <property type="entry name" value="UDP-Glycosyltransferase/glycogen phosphorylase"/>
    <property type="match status" value="1"/>
</dbReference>
<dbReference type="PANTHER" id="PTHR30160:SF1">
    <property type="entry name" value="LIPOPOLYSACCHARIDE 1,2-N-ACETYLGLUCOSAMINETRANSFERASE-RELATED"/>
    <property type="match status" value="1"/>
</dbReference>
<dbReference type="Proteomes" id="UP000276437">
    <property type="component" value="Chromosome"/>
</dbReference>
<protein>
    <submittedName>
        <fullName evidence="3">Lipopolysaccharide core heptosyltransferase RfaQ</fullName>
        <ecNumber evidence="3">2.-.-.-</ecNumber>
    </submittedName>
</protein>
<gene>
    <name evidence="3" type="primary">rfaQ_1</name>
    <name evidence="3" type="ORF">MAMMFC1_01077</name>
</gene>
<keyword evidence="2 3" id="KW-0808">Transferase</keyword>
<dbReference type="InterPro" id="IPR002201">
    <property type="entry name" value="Glyco_trans_9"/>
</dbReference>
<keyword evidence="4" id="KW-1185">Reference proteome</keyword>